<feature type="compositionally biased region" description="Low complexity" evidence="1">
    <location>
        <begin position="52"/>
        <end position="64"/>
    </location>
</feature>
<dbReference type="AlphaFoldDB" id="A0A150Q613"/>
<feature type="compositionally biased region" description="Basic and acidic residues" evidence="1">
    <location>
        <begin position="70"/>
        <end position="98"/>
    </location>
</feature>
<proteinExistence type="predicted"/>
<gene>
    <name evidence="2" type="ORF">BE15_36770</name>
</gene>
<sequence length="174" mass="19210">MPALPYHAAADSRTEREADARSVTSSSSTLGGCSRSGVRSAPAAQRKRLVWRRSATNATSARRSPYSGVVRERRGRLEQERRALRAREDAEDAREIARAHGRASQQVGRERSLGDRLEREQVGDGDHAEAREVCGFTVPVQPLRLVAAVARRVRLDAEAADLVDRAIEREADSR</sequence>
<name>A0A150Q613_SORCE</name>
<dbReference type="EMBL" id="JEMA01001004">
    <property type="protein sequence ID" value="KYF63412.1"/>
    <property type="molecule type" value="Genomic_DNA"/>
</dbReference>
<evidence type="ECO:0000313" key="2">
    <source>
        <dbReference type="EMBL" id="KYF63412.1"/>
    </source>
</evidence>
<reference evidence="2 3" key="1">
    <citation type="submission" date="2014-02" db="EMBL/GenBank/DDBJ databases">
        <title>The small core and large imbalanced accessory genome model reveals a collaborative survival strategy of Sorangium cellulosum strains in nature.</title>
        <authorList>
            <person name="Han K."/>
            <person name="Peng R."/>
            <person name="Blom J."/>
            <person name="Li Y.-Z."/>
        </authorList>
    </citation>
    <scope>NUCLEOTIDE SEQUENCE [LARGE SCALE GENOMIC DNA]</scope>
    <source>
        <strain evidence="2 3">So0008-312</strain>
    </source>
</reference>
<protein>
    <submittedName>
        <fullName evidence="2">Uncharacterized protein</fullName>
    </submittedName>
</protein>
<comment type="caution">
    <text evidence="2">The sequence shown here is derived from an EMBL/GenBank/DDBJ whole genome shotgun (WGS) entry which is preliminary data.</text>
</comment>
<evidence type="ECO:0000313" key="3">
    <source>
        <dbReference type="Proteomes" id="UP000075260"/>
    </source>
</evidence>
<feature type="compositionally biased region" description="Low complexity" evidence="1">
    <location>
        <begin position="21"/>
        <end position="37"/>
    </location>
</feature>
<feature type="compositionally biased region" description="Basic and acidic residues" evidence="1">
    <location>
        <begin position="10"/>
        <end position="20"/>
    </location>
</feature>
<feature type="region of interest" description="Disordered" evidence="1">
    <location>
        <begin position="1"/>
        <end position="124"/>
    </location>
</feature>
<dbReference type="Proteomes" id="UP000075260">
    <property type="component" value="Unassembled WGS sequence"/>
</dbReference>
<organism evidence="2 3">
    <name type="scientific">Sorangium cellulosum</name>
    <name type="common">Polyangium cellulosum</name>
    <dbReference type="NCBI Taxonomy" id="56"/>
    <lineage>
        <taxon>Bacteria</taxon>
        <taxon>Pseudomonadati</taxon>
        <taxon>Myxococcota</taxon>
        <taxon>Polyangia</taxon>
        <taxon>Polyangiales</taxon>
        <taxon>Polyangiaceae</taxon>
        <taxon>Sorangium</taxon>
    </lineage>
</organism>
<accession>A0A150Q613</accession>
<feature type="compositionally biased region" description="Basic and acidic residues" evidence="1">
    <location>
        <begin position="108"/>
        <end position="124"/>
    </location>
</feature>
<evidence type="ECO:0000256" key="1">
    <source>
        <dbReference type="SAM" id="MobiDB-lite"/>
    </source>
</evidence>